<name>A0A6J4K213_9BACT</name>
<evidence type="ECO:0000256" key="2">
    <source>
        <dbReference type="ARBA" id="ARBA00022679"/>
    </source>
</evidence>
<keyword evidence="2 7" id="KW-0808">Transferase</keyword>
<dbReference type="Pfam" id="PF00370">
    <property type="entry name" value="FGGY_N"/>
    <property type="match status" value="1"/>
</dbReference>
<dbReference type="PIRSF" id="PIRSF000538">
    <property type="entry name" value="GlpK"/>
    <property type="match status" value="1"/>
</dbReference>
<evidence type="ECO:0000256" key="1">
    <source>
        <dbReference type="ARBA" id="ARBA00009156"/>
    </source>
</evidence>
<reference evidence="7" key="1">
    <citation type="submission" date="2020-02" db="EMBL/GenBank/DDBJ databases">
        <authorList>
            <person name="Meier V. D."/>
        </authorList>
    </citation>
    <scope>NUCLEOTIDE SEQUENCE</scope>
    <source>
        <strain evidence="7">AVDCRST_MAG11</strain>
    </source>
</reference>
<dbReference type="InterPro" id="IPR000577">
    <property type="entry name" value="Carb_kinase_FGGY"/>
</dbReference>
<dbReference type="SUPFAM" id="SSF53067">
    <property type="entry name" value="Actin-like ATPase domain"/>
    <property type="match status" value="2"/>
</dbReference>
<dbReference type="InterPro" id="IPR018485">
    <property type="entry name" value="FGGY_C"/>
</dbReference>
<evidence type="ECO:0000256" key="4">
    <source>
        <dbReference type="SAM" id="MobiDB-lite"/>
    </source>
</evidence>
<proteinExistence type="inferred from homology"/>
<dbReference type="InterPro" id="IPR006003">
    <property type="entry name" value="FGGY_RbtK-like"/>
</dbReference>
<dbReference type="PANTHER" id="PTHR43435:SF4">
    <property type="entry name" value="FGGY CARBOHYDRATE KINASE DOMAIN-CONTAINING PROTEIN"/>
    <property type="match status" value="1"/>
</dbReference>
<dbReference type="NCBIfam" id="TIGR01315">
    <property type="entry name" value="5C_CHO_kinase"/>
    <property type="match status" value="1"/>
</dbReference>
<dbReference type="PANTHER" id="PTHR43435">
    <property type="entry name" value="RIBULOKINASE"/>
    <property type="match status" value="1"/>
</dbReference>
<feature type="domain" description="Carbohydrate kinase FGGY C-terminal" evidence="6">
    <location>
        <begin position="277"/>
        <end position="484"/>
    </location>
</feature>
<dbReference type="GO" id="GO:0019150">
    <property type="term" value="F:D-ribulokinase activity"/>
    <property type="evidence" value="ECO:0007669"/>
    <property type="project" value="UniProtKB-EC"/>
</dbReference>
<evidence type="ECO:0000259" key="5">
    <source>
        <dbReference type="Pfam" id="PF00370"/>
    </source>
</evidence>
<comment type="similarity">
    <text evidence="1">Belongs to the FGGY kinase family.</text>
</comment>
<dbReference type="EC" id="2.7.1.47" evidence="7"/>
<feature type="non-terminal residue" evidence="7">
    <location>
        <position position="1"/>
    </location>
</feature>
<evidence type="ECO:0000256" key="3">
    <source>
        <dbReference type="ARBA" id="ARBA00022777"/>
    </source>
</evidence>
<feature type="region of interest" description="Disordered" evidence="4">
    <location>
        <begin position="370"/>
        <end position="389"/>
    </location>
</feature>
<dbReference type="InterPro" id="IPR043129">
    <property type="entry name" value="ATPase_NBD"/>
</dbReference>
<dbReference type="CDD" id="cd07782">
    <property type="entry name" value="ASKHA_NBD_FGGY_D-RBK"/>
    <property type="match status" value="1"/>
</dbReference>
<sequence length="537" mass="56879">GVDVGTGSARAGVFDGGGRLLAASAHPVQLFRPQPDFVEQSSRDIWRSVCLAVRECVAAAGVAPARVAGISFDATCSLVALDADDRPVSVALDGDPERNVVVWMDHRAEAEAAAINRTGHPVLRYVGGALSPEQQPPKLKWIKDHLPDAWRRTRRFFDLSDYLVYEACGEDVRSLCTVVCKWTYLGHEGEHGRWDPSFFEQIGLADLFSPNRAGERVRPMGTRAGTLTPRAAAALGLADTTVVGVGMIDAHAGGVGSLGMRRAGELAGADAFEHTLALVGGTSSCHMATAREARYVPGVWGPYYGAMLPGLWLTEGGQSATGALLDLTIESHPFAARLHQHALASGVSVYDLLNDTVAALRAAEGPDAPTADLHVLPDHHGNRSPRADASARGMVSGLALDASFESLARIYLATIQGIAYGTRHILEALGERGYAITRIHASGGGTKNALWLQEHADVTGRDVYVARDSESVLLGAAILAAVAAGHVAGIPEAIAAMSPAADVVAPDAARAPFHERKYRVFHAMYADQQAYRRTMAG</sequence>
<dbReference type="AlphaFoldDB" id="A0A6J4K213"/>
<accession>A0A6J4K213</accession>
<evidence type="ECO:0000259" key="6">
    <source>
        <dbReference type="Pfam" id="PF02782"/>
    </source>
</evidence>
<dbReference type="GO" id="GO:0005737">
    <property type="term" value="C:cytoplasm"/>
    <property type="evidence" value="ECO:0007669"/>
    <property type="project" value="TreeGrafter"/>
</dbReference>
<organism evidence="7">
    <name type="scientific">uncultured Gemmatimonadaceae bacterium</name>
    <dbReference type="NCBI Taxonomy" id="246130"/>
    <lineage>
        <taxon>Bacteria</taxon>
        <taxon>Pseudomonadati</taxon>
        <taxon>Gemmatimonadota</taxon>
        <taxon>Gemmatimonadia</taxon>
        <taxon>Gemmatimonadales</taxon>
        <taxon>Gemmatimonadaceae</taxon>
        <taxon>environmental samples</taxon>
    </lineage>
</organism>
<evidence type="ECO:0000313" key="7">
    <source>
        <dbReference type="EMBL" id="CAA9293222.1"/>
    </source>
</evidence>
<dbReference type="Gene3D" id="1.20.58.2240">
    <property type="match status" value="1"/>
</dbReference>
<dbReference type="EMBL" id="CADCTU010000068">
    <property type="protein sequence ID" value="CAA9293222.1"/>
    <property type="molecule type" value="Genomic_DNA"/>
</dbReference>
<dbReference type="InterPro" id="IPR018484">
    <property type="entry name" value="FGGY_N"/>
</dbReference>
<feature type="domain" description="Carbohydrate kinase FGGY N-terminal" evidence="5">
    <location>
        <begin position="1"/>
        <end position="256"/>
    </location>
</feature>
<gene>
    <name evidence="7" type="ORF">AVDCRST_MAG11-278</name>
</gene>
<dbReference type="GO" id="GO:0019321">
    <property type="term" value="P:pentose metabolic process"/>
    <property type="evidence" value="ECO:0007669"/>
    <property type="project" value="TreeGrafter"/>
</dbReference>
<protein>
    <submittedName>
        <fullName evidence="7">D-ribulokinase</fullName>
        <ecNumber evidence="7">2.7.1.47</ecNumber>
    </submittedName>
</protein>
<keyword evidence="3 7" id="KW-0418">Kinase</keyword>
<dbReference type="Pfam" id="PF02782">
    <property type="entry name" value="FGGY_C"/>
    <property type="match status" value="1"/>
</dbReference>
<dbReference type="Gene3D" id="3.30.420.40">
    <property type="match status" value="1"/>
</dbReference>